<proteinExistence type="predicted"/>
<dbReference type="PANTHER" id="PTHR44591:SF3">
    <property type="entry name" value="RESPONSE REGULATORY DOMAIN-CONTAINING PROTEIN"/>
    <property type="match status" value="1"/>
</dbReference>
<dbReference type="EMBL" id="VIGC01000003">
    <property type="protein sequence ID" value="TQE97494.1"/>
    <property type="molecule type" value="Genomic_DNA"/>
</dbReference>
<accession>A0A540VL47</accession>
<keyword evidence="1 2" id="KW-0597">Phosphoprotein</keyword>
<evidence type="ECO:0000313" key="5">
    <source>
        <dbReference type="EMBL" id="TQE97494.1"/>
    </source>
</evidence>
<dbReference type="SUPFAM" id="SSF55874">
    <property type="entry name" value="ATPase domain of HSP90 chaperone/DNA topoisomerase II/histidine kinase"/>
    <property type="match status" value="1"/>
</dbReference>
<dbReference type="Pfam" id="PF00072">
    <property type="entry name" value="Response_reg"/>
    <property type="match status" value="1"/>
</dbReference>
<name>A0A540VL47_9CHLR</name>
<evidence type="ECO:0000256" key="3">
    <source>
        <dbReference type="SAM" id="MobiDB-lite"/>
    </source>
</evidence>
<dbReference type="PROSITE" id="PS50110">
    <property type="entry name" value="RESPONSE_REGULATORY"/>
    <property type="match status" value="1"/>
</dbReference>
<evidence type="ECO:0000313" key="6">
    <source>
        <dbReference type="Proteomes" id="UP000317371"/>
    </source>
</evidence>
<reference evidence="5 6" key="1">
    <citation type="submission" date="2019-06" db="EMBL/GenBank/DDBJ databases">
        <title>Genome sequence of Litorilinea aerophila BAA-2444.</title>
        <authorList>
            <person name="Maclea K.S."/>
            <person name="Maurais E.G."/>
            <person name="Iannazzi L.C."/>
        </authorList>
    </citation>
    <scope>NUCLEOTIDE SEQUENCE [LARGE SCALE GENOMIC DNA]</scope>
    <source>
        <strain evidence="5 6">ATCC BAA-2444</strain>
    </source>
</reference>
<evidence type="ECO:0000256" key="2">
    <source>
        <dbReference type="PROSITE-ProRule" id="PRU00169"/>
    </source>
</evidence>
<dbReference type="OrthoDB" id="9789181at2"/>
<dbReference type="SUPFAM" id="SSF52172">
    <property type="entry name" value="CheY-like"/>
    <property type="match status" value="1"/>
</dbReference>
<feature type="region of interest" description="Disordered" evidence="3">
    <location>
        <begin position="302"/>
        <end position="326"/>
    </location>
</feature>
<evidence type="ECO:0000256" key="1">
    <source>
        <dbReference type="ARBA" id="ARBA00022553"/>
    </source>
</evidence>
<comment type="caution">
    <text evidence="5">The sequence shown here is derived from an EMBL/GenBank/DDBJ whole genome shotgun (WGS) entry which is preliminary data.</text>
</comment>
<feature type="modified residue" description="4-aspartylphosphate" evidence="2">
    <location>
        <position position="533"/>
    </location>
</feature>
<dbReference type="GO" id="GO:0000160">
    <property type="term" value="P:phosphorelay signal transduction system"/>
    <property type="evidence" value="ECO:0007669"/>
    <property type="project" value="InterPro"/>
</dbReference>
<dbReference type="InterPro" id="IPR036388">
    <property type="entry name" value="WH-like_DNA-bd_sf"/>
</dbReference>
<feature type="domain" description="Response regulatory" evidence="4">
    <location>
        <begin position="484"/>
        <end position="597"/>
    </location>
</feature>
<dbReference type="InterPro" id="IPR050595">
    <property type="entry name" value="Bact_response_regulator"/>
</dbReference>
<dbReference type="AlphaFoldDB" id="A0A540VL47"/>
<dbReference type="InterPro" id="IPR001789">
    <property type="entry name" value="Sig_transdc_resp-reg_receiver"/>
</dbReference>
<dbReference type="Gene3D" id="3.40.50.2300">
    <property type="match status" value="1"/>
</dbReference>
<gene>
    <name evidence="5" type="ORF">FKZ61_03510</name>
</gene>
<dbReference type="InterPro" id="IPR011006">
    <property type="entry name" value="CheY-like_superfamily"/>
</dbReference>
<dbReference type="PANTHER" id="PTHR44591">
    <property type="entry name" value="STRESS RESPONSE REGULATOR PROTEIN 1"/>
    <property type="match status" value="1"/>
</dbReference>
<dbReference type="Proteomes" id="UP000317371">
    <property type="component" value="Unassembled WGS sequence"/>
</dbReference>
<keyword evidence="6" id="KW-1185">Reference proteome</keyword>
<dbReference type="InParanoid" id="A0A540VL47"/>
<evidence type="ECO:0000259" key="4">
    <source>
        <dbReference type="PROSITE" id="PS50110"/>
    </source>
</evidence>
<dbReference type="InterPro" id="IPR036890">
    <property type="entry name" value="HATPase_C_sf"/>
</dbReference>
<protein>
    <submittedName>
        <fullName evidence="5">Response regulator</fullName>
    </submittedName>
</protein>
<dbReference type="SMART" id="SM00448">
    <property type="entry name" value="REC"/>
    <property type="match status" value="1"/>
</dbReference>
<sequence length="612" mass="67416">MAEESRKNSRRLSWCCLMVLTPCGLKSCGLKSNGWEKRYLRPVDGFDPGPWLHYNGPRTAHPCHIPSPRKSPSATRTIEAAALAGMPPAARPSSDDQWRIAAVLTPGSNGGGHVNARLDLAWAGVLADVAATIARNRSPVNGFTDIRLPAFVMPFVTPRRESASTMDRPQLNQPDAMDREAWIAHVRDALTHLYDPVHLQSHPLAQYADGGEGLDHLTRAQRLRRTLLEALEQLSPPDLAAAPPDAGICYSALHYRYVDGLGPEQIAELLGLSARQVYRKLREGIEAIATLLWDRWQVNRPEEHASTPAPGLAERPVNTPTQDPVQDRQSLVQATVQQLAREARPELLELTTILEGIVRELQTYCRQLQVRLELGPAPAPCYIHADRSMLRQGLINILTRSLEQQDAGTAVHLKVEARPAENRLCVHIVGSGPRARTETRPSRREGLGYQVATQLLELQGMQVHQQEGSGCHVQIQIPTAGAQSILVIDDMPDIPQLFQRFTAAHGVEIFSAHNATQAFAFLQEVTPALILLDVMLPRTDGWEILQTLKSSPATASIPVVVCSILNEPDLATALGADDYLRKPVSQEALLQLLRRWLHPAPAATPWRPPGGW</sequence>
<dbReference type="Gene3D" id="3.30.565.10">
    <property type="entry name" value="Histidine kinase-like ATPase, C-terminal domain"/>
    <property type="match status" value="1"/>
</dbReference>
<organism evidence="5 6">
    <name type="scientific">Litorilinea aerophila</name>
    <dbReference type="NCBI Taxonomy" id="1204385"/>
    <lineage>
        <taxon>Bacteria</taxon>
        <taxon>Bacillati</taxon>
        <taxon>Chloroflexota</taxon>
        <taxon>Caldilineae</taxon>
        <taxon>Caldilineales</taxon>
        <taxon>Caldilineaceae</taxon>
        <taxon>Litorilinea</taxon>
    </lineage>
</organism>
<dbReference type="Gene3D" id="1.10.10.10">
    <property type="entry name" value="Winged helix-like DNA-binding domain superfamily/Winged helix DNA-binding domain"/>
    <property type="match status" value="1"/>
</dbReference>